<name>A0A5C5UAX3_9CORY</name>
<dbReference type="GO" id="GO:0005524">
    <property type="term" value="F:ATP binding"/>
    <property type="evidence" value="ECO:0007669"/>
    <property type="project" value="UniProtKB-KW"/>
</dbReference>
<sequence>MDVKPCGDTAVLLDLDEGDAQSTLAAVMNVHRQIHQLRLPGVIDIVPAAATVLITLDTALLTPQDAVRVFGELRVEGVSETRGTEVVIPVRYDGPDLATVAEATGLSVRGVVDKHSETQWLAAFGGFAPGFVYLVPARELWNVPRRSQPRAQIPTGAVGLAGEFSGVYPQSSPGGWQIIGTTQTPMWDVNRAQPSLIQPGDTVRFEATNA</sequence>
<protein>
    <submittedName>
        <fullName evidence="5">Allophanate hydrolase subunit 1</fullName>
    </submittedName>
</protein>
<keyword evidence="6" id="KW-1185">Reference proteome</keyword>
<dbReference type="PANTHER" id="PTHR34698">
    <property type="entry name" value="5-OXOPROLINASE SUBUNIT B"/>
    <property type="match status" value="1"/>
</dbReference>
<dbReference type="EMBL" id="VOHM01000023">
    <property type="protein sequence ID" value="TWT23043.1"/>
    <property type="molecule type" value="Genomic_DNA"/>
</dbReference>
<evidence type="ECO:0000256" key="3">
    <source>
        <dbReference type="ARBA" id="ARBA00022840"/>
    </source>
</evidence>
<dbReference type="InterPro" id="IPR029000">
    <property type="entry name" value="Cyclophilin-like_dom_sf"/>
</dbReference>
<reference evidence="5 6" key="1">
    <citation type="submission" date="2019-08" db="EMBL/GenBank/DDBJ databases">
        <authorList>
            <person name="Lei W."/>
        </authorList>
    </citation>
    <scope>NUCLEOTIDE SEQUENCE [LARGE SCALE GENOMIC DNA]</scope>
    <source>
        <strain evidence="5 6">CCUG 58627</strain>
    </source>
</reference>
<dbReference type="OrthoDB" id="9768696at2"/>
<dbReference type="Pfam" id="PF02682">
    <property type="entry name" value="CT_C_D"/>
    <property type="match status" value="1"/>
</dbReference>
<dbReference type="Gene3D" id="2.40.100.10">
    <property type="entry name" value="Cyclophilin-like"/>
    <property type="match status" value="1"/>
</dbReference>
<evidence type="ECO:0000259" key="4">
    <source>
        <dbReference type="SMART" id="SM00796"/>
    </source>
</evidence>
<dbReference type="AlphaFoldDB" id="A0A5C5UAX3"/>
<dbReference type="SUPFAM" id="SSF50891">
    <property type="entry name" value="Cyclophilin-like"/>
    <property type="match status" value="1"/>
</dbReference>
<dbReference type="Proteomes" id="UP000320791">
    <property type="component" value="Unassembled WGS sequence"/>
</dbReference>
<comment type="caution">
    <text evidence="5">The sequence shown here is derived from an EMBL/GenBank/DDBJ whole genome shotgun (WGS) entry which is preliminary data.</text>
</comment>
<feature type="domain" description="Carboxyltransferase" evidence="4">
    <location>
        <begin position="1"/>
        <end position="197"/>
    </location>
</feature>
<keyword evidence="1" id="KW-0547">Nucleotide-binding</keyword>
<dbReference type="InterPro" id="IPR003833">
    <property type="entry name" value="CT_C_D"/>
</dbReference>
<keyword evidence="2 5" id="KW-0378">Hydrolase</keyword>
<dbReference type="SMART" id="SM00796">
    <property type="entry name" value="AHS1"/>
    <property type="match status" value="1"/>
</dbReference>
<dbReference type="Gene3D" id="3.30.1360.40">
    <property type="match status" value="1"/>
</dbReference>
<dbReference type="RefSeq" id="WP_146325107.1">
    <property type="nucleotide sequence ID" value="NZ_BAABLR010000068.1"/>
</dbReference>
<evidence type="ECO:0000313" key="5">
    <source>
        <dbReference type="EMBL" id="TWT23043.1"/>
    </source>
</evidence>
<accession>A0A5C5UAX3</accession>
<dbReference type="PANTHER" id="PTHR34698:SF2">
    <property type="entry name" value="5-OXOPROLINASE SUBUNIT B"/>
    <property type="match status" value="1"/>
</dbReference>
<evidence type="ECO:0000256" key="2">
    <source>
        <dbReference type="ARBA" id="ARBA00022801"/>
    </source>
</evidence>
<dbReference type="GO" id="GO:0016787">
    <property type="term" value="F:hydrolase activity"/>
    <property type="evidence" value="ECO:0007669"/>
    <property type="project" value="UniProtKB-KW"/>
</dbReference>
<proteinExistence type="predicted"/>
<evidence type="ECO:0000256" key="1">
    <source>
        <dbReference type="ARBA" id="ARBA00022741"/>
    </source>
</evidence>
<gene>
    <name evidence="5" type="ORF">FRX94_09885</name>
</gene>
<organism evidence="5 6">
    <name type="scientific">Corynebacterium canis</name>
    <dbReference type="NCBI Taxonomy" id="679663"/>
    <lineage>
        <taxon>Bacteria</taxon>
        <taxon>Bacillati</taxon>
        <taxon>Actinomycetota</taxon>
        <taxon>Actinomycetes</taxon>
        <taxon>Mycobacteriales</taxon>
        <taxon>Corynebacteriaceae</taxon>
        <taxon>Corynebacterium</taxon>
    </lineage>
</organism>
<keyword evidence="3" id="KW-0067">ATP-binding</keyword>
<evidence type="ECO:0000313" key="6">
    <source>
        <dbReference type="Proteomes" id="UP000320791"/>
    </source>
</evidence>
<dbReference type="SUPFAM" id="SSF160467">
    <property type="entry name" value="PH0987 N-terminal domain-like"/>
    <property type="match status" value="1"/>
</dbReference>
<dbReference type="InterPro" id="IPR010016">
    <property type="entry name" value="PxpB"/>
</dbReference>